<feature type="compositionally biased region" description="Polar residues" evidence="1">
    <location>
        <begin position="1040"/>
        <end position="1068"/>
    </location>
</feature>
<proteinExistence type="predicted"/>
<evidence type="ECO:0000313" key="2">
    <source>
        <dbReference type="EMBL" id="KAH7259749.1"/>
    </source>
</evidence>
<feature type="compositionally biased region" description="Polar residues" evidence="1">
    <location>
        <begin position="300"/>
        <end position="310"/>
    </location>
</feature>
<dbReference type="OrthoDB" id="5074010at2759"/>
<gene>
    <name evidence="2" type="ORF">BKA55DRAFT_537436</name>
</gene>
<comment type="caution">
    <text evidence="2">The sequence shown here is derived from an EMBL/GenBank/DDBJ whole genome shotgun (WGS) entry which is preliminary data.</text>
</comment>
<feature type="compositionally biased region" description="Polar residues" evidence="1">
    <location>
        <begin position="1004"/>
        <end position="1013"/>
    </location>
</feature>
<feature type="region of interest" description="Disordered" evidence="1">
    <location>
        <begin position="1085"/>
        <end position="1148"/>
    </location>
</feature>
<reference evidence="2" key="1">
    <citation type="journal article" date="2021" name="Nat. Commun.">
        <title>Genetic determinants of endophytism in the Arabidopsis root mycobiome.</title>
        <authorList>
            <person name="Mesny F."/>
            <person name="Miyauchi S."/>
            <person name="Thiergart T."/>
            <person name="Pickel B."/>
            <person name="Atanasova L."/>
            <person name="Karlsson M."/>
            <person name="Huettel B."/>
            <person name="Barry K.W."/>
            <person name="Haridas S."/>
            <person name="Chen C."/>
            <person name="Bauer D."/>
            <person name="Andreopoulos W."/>
            <person name="Pangilinan J."/>
            <person name="LaButti K."/>
            <person name="Riley R."/>
            <person name="Lipzen A."/>
            <person name="Clum A."/>
            <person name="Drula E."/>
            <person name="Henrissat B."/>
            <person name="Kohler A."/>
            <person name="Grigoriev I.V."/>
            <person name="Martin F.M."/>
            <person name="Hacquard S."/>
        </authorList>
    </citation>
    <scope>NUCLEOTIDE SEQUENCE</scope>
    <source>
        <strain evidence="2">MPI-CAGE-AT-0023</strain>
    </source>
</reference>
<accession>A0A9P9HNN2</accession>
<name>A0A9P9HNN2_FUSRE</name>
<dbReference type="EMBL" id="JAGMUX010000005">
    <property type="protein sequence ID" value="KAH7259749.1"/>
    <property type="molecule type" value="Genomic_DNA"/>
</dbReference>
<feature type="compositionally biased region" description="Polar residues" evidence="1">
    <location>
        <begin position="257"/>
        <end position="282"/>
    </location>
</feature>
<feature type="region of interest" description="Disordered" evidence="1">
    <location>
        <begin position="218"/>
        <end position="282"/>
    </location>
</feature>
<feature type="region of interest" description="Disordered" evidence="1">
    <location>
        <begin position="552"/>
        <end position="606"/>
    </location>
</feature>
<feature type="region of interest" description="Disordered" evidence="1">
    <location>
        <begin position="300"/>
        <end position="355"/>
    </location>
</feature>
<feature type="compositionally biased region" description="Polar residues" evidence="1">
    <location>
        <begin position="1"/>
        <end position="10"/>
    </location>
</feature>
<feature type="compositionally biased region" description="Low complexity" evidence="1">
    <location>
        <begin position="12"/>
        <end position="31"/>
    </location>
</feature>
<dbReference type="RefSeq" id="XP_046052457.1">
    <property type="nucleotide sequence ID" value="XM_046189915.1"/>
</dbReference>
<sequence length="1148" mass="123531">MSSRQPNMANMAQGNTQQRAARQQQNQSHNQMTGGFASPSENANNNTNSGSPMVVGTHHFNPQRAQNSSSAPDMTSGNSSFESFTQTQTPFMPTNQNQFLGDMQNSVMGDAQMSSMDDPSMQPLFFPTPPTGNVQTPLMSNTQASAMSNSQGFAQHMSSLRANAPSFTPGQNSPMPQQGGALMANMQSNMTPQMRAHMQQMEMRIKKQEAIINSMMMRQSGSSAQSSSQHGPALQMQQTLQTQQRMQQRNQTPTTQVPSPRASTPGTPATQVSATQSRPVPSSVAQNPIVQFLAVQSPITDTSTNESVATRSPAAESPTTEISGSQALNANPRSMSSGRDSLVPQRNSTLGRVSRVMKPASLVMNPRARLLPQDVRPHAPLPPQHSLGDFLVNESLEVVIPDLFPEQPSTVQTSPTEDSSDDEPSTPASSNGFASIEDSSKESVYAPGLFAPPRTDGPKKLTPKEKKIRKAEDNGERIFPSQRRVVRIDPEDPRLVHDESGVLITPEGDDYNIYYLPGPKKLDADELNRMVAEFRAEKAAIDAAVKNGESIENFKSTKRTRKSKVPKKPSTPRKARVPKPPSEKIVNKKRRKRTTTTSTTPVAGDAQLTTTLGTQPTLNNGFIAQASNDPFTIQTNTVLPAQFADGNAFNQQPSMSFFPPQVTLDSDLTTQPSTTGITQPPTTGGYLTPQFTQDSSFTSQTTNDQLMADLLSDDFTSQPFNSSSDIILQPTEDFTITNDQSFEIPADLDPMFVDARNTPYEDLPLDTESFAQTTSSQSASSQSPLTPVSDSGAAKTLDFDLSAVAAWVHAPHDDHSEDASAVTSQDQPAQIEANASMPSIVDPPLSALVQDISADTSQPDLSFGDKDTWSVPFDEISMFPQDDEQGTQLRKVSNELDRPLPEQTNITAFVADVPNPYNRDLDAERVRLIERFRAGGELNYTDRSVLMLIAGIDPSIDVDAVNRQTAGVTEGMPPADIPAFSDDVPPNIFASLEDLPENNIRDPNASNGNNTTMFPVAGCSDFNPSDATTSAPATGPASTVNPSQQPNTTWPLAAPNQSQGPDNATNGASEGVLLNPDVLNQTATTTAPTATATTATATTNNTKNGNNKRKAGEDTSAAPKKKARTKKAPVPQLALPQCELRFGPGAQQ</sequence>
<feature type="compositionally biased region" description="Polar residues" evidence="1">
    <location>
        <begin position="63"/>
        <end position="90"/>
    </location>
</feature>
<feature type="compositionally biased region" description="Low complexity" evidence="1">
    <location>
        <begin position="771"/>
        <end position="783"/>
    </location>
</feature>
<feature type="region of interest" description="Disordered" evidence="1">
    <location>
        <begin position="1"/>
        <end position="90"/>
    </location>
</feature>
<feature type="compositionally biased region" description="Low complexity" evidence="1">
    <location>
        <begin position="218"/>
        <end position="256"/>
    </location>
</feature>
<dbReference type="GeneID" id="70219869"/>
<feature type="compositionally biased region" description="Basic and acidic residues" evidence="1">
    <location>
        <begin position="456"/>
        <end position="476"/>
    </location>
</feature>
<dbReference type="Proteomes" id="UP000720189">
    <property type="component" value="Unassembled WGS sequence"/>
</dbReference>
<feature type="region of interest" description="Disordered" evidence="1">
    <location>
        <begin position="405"/>
        <end position="479"/>
    </location>
</feature>
<feature type="compositionally biased region" description="Basic residues" evidence="1">
    <location>
        <begin position="556"/>
        <end position="577"/>
    </location>
</feature>
<feature type="region of interest" description="Disordered" evidence="1">
    <location>
        <begin position="770"/>
        <end position="790"/>
    </location>
</feature>
<feature type="compositionally biased region" description="Low complexity" evidence="1">
    <location>
        <begin position="1024"/>
        <end position="1039"/>
    </location>
</feature>
<evidence type="ECO:0000313" key="3">
    <source>
        <dbReference type="Proteomes" id="UP000720189"/>
    </source>
</evidence>
<keyword evidence="3" id="KW-1185">Reference proteome</keyword>
<organism evidence="2 3">
    <name type="scientific">Fusarium redolens</name>
    <dbReference type="NCBI Taxonomy" id="48865"/>
    <lineage>
        <taxon>Eukaryota</taxon>
        <taxon>Fungi</taxon>
        <taxon>Dikarya</taxon>
        <taxon>Ascomycota</taxon>
        <taxon>Pezizomycotina</taxon>
        <taxon>Sordariomycetes</taxon>
        <taxon>Hypocreomycetidae</taxon>
        <taxon>Hypocreales</taxon>
        <taxon>Nectriaceae</taxon>
        <taxon>Fusarium</taxon>
        <taxon>Fusarium redolens species complex</taxon>
    </lineage>
</organism>
<evidence type="ECO:0000256" key="1">
    <source>
        <dbReference type="SAM" id="MobiDB-lite"/>
    </source>
</evidence>
<feature type="compositionally biased region" description="Polar residues" evidence="1">
    <location>
        <begin position="39"/>
        <end position="51"/>
    </location>
</feature>
<feature type="compositionally biased region" description="Polar residues" evidence="1">
    <location>
        <begin position="317"/>
        <end position="351"/>
    </location>
</feature>
<protein>
    <submittedName>
        <fullName evidence="2">Uncharacterized protein</fullName>
    </submittedName>
</protein>
<dbReference type="AlphaFoldDB" id="A0A9P9HNN2"/>
<feature type="region of interest" description="Disordered" evidence="1">
    <location>
        <begin position="997"/>
        <end position="1071"/>
    </location>
</feature>
<feature type="compositionally biased region" description="Low complexity" evidence="1">
    <location>
        <begin position="1085"/>
        <end position="1105"/>
    </location>
</feature>